<evidence type="ECO:0000313" key="2">
    <source>
        <dbReference type="EMBL" id="JAH97047.1"/>
    </source>
</evidence>
<reference evidence="2" key="2">
    <citation type="journal article" date="2015" name="Fish Shellfish Immunol.">
        <title>Early steps in the European eel (Anguilla anguilla)-Vibrio vulnificus interaction in the gills: Role of the RtxA13 toxin.</title>
        <authorList>
            <person name="Callol A."/>
            <person name="Pajuelo D."/>
            <person name="Ebbesson L."/>
            <person name="Teles M."/>
            <person name="MacKenzie S."/>
            <person name="Amaro C."/>
        </authorList>
    </citation>
    <scope>NUCLEOTIDE SEQUENCE</scope>
</reference>
<sequence length="109" mass="12394">MPYHGLLLVLLCNIPCTDKSKINCGIQDDTGSRYFFLLIYSLSRILKVTALLLNSRSTCEFRHFHSSDAQMVLVVNQPAFFWHGLFGSGSGWGNCFDIFLDRALLRYVV</sequence>
<protein>
    <recommendedName>
        <fullName evidence="3">Secreted protein</fullName>
    </recommendedName>
</protein>
<feature type="signal peptide" evidence="1">
    <location>
        <begin position="1"/>
        <end position="19"/>
    </location>
</feature>
<proteinExistence type="predicted"/>
<evidence type="ECO:0008006" key="3">
    <source>
        <dbReference type="Google" id="ProtNLM"/>
    </source>
</evidence>
<dbReference type="EMBL" id="GBXM01011530">
    <property type="protein sequence ID" value="JAH97047.1"/>
    <property type="molecule type" value="Transcribed_RNA"/>
</dbReference>
<accession>A0A0E9X2T5</accession>
<dbReference type="AlphaFoldDB" id="A0A0E9X2T5"/>
<reference evidence="2" key="1">
    <citation type="submission" date="2014-11" db="EMBL/GenBank/DDBJ databases">
        <authorList>
            <person name="Amaro Gonzalez C."/>
        </authorList>
    </citation>
    <scope>NUCLEOTIDE SEQUENCE</scope>
</reference>
<evidence type="ECO:0000256" key="1">
    <source>
        <dbReference type="SAM" id="SignalP"/>
    </source>
</evidence>
<feature type="chain" id="PRO_5002434742" description="Secreted protein" evidence="1">
    <location>
        <begin position="20"/>
        <end position="109"/>
    </location>
</feature>
<name>A0A0E9X2T5_ANGAN</name>
<keyword evidence="1" id="KW-0732">Signal</keyword>
<organism evidence="2">
    <name type="scientific">Anguilla anguilla</name>
    <name type="common">European freshwater eel</name>
    <name type="synonym">Muraena anguilla</name>
    <dbReference type="NCBI Taxonomy" id="7936"/>
    <lineage>
        <taxon>Eukaryota</taxon>
        <taxon>Metazoa</taxon>
        <taxon>Chordata</taxon>
        <taxon>Craniata</taxon>
        <taxon>Vertebrata</taxon>
        <taxon>Euteleostomi</taxon>
        <taxon>Actinopterygii</taxon>
        <taxon>Neopterygii</taxon>
        <taxon>Teleostei</taxon>
        <taxon>Anguilliformes</taxon>
        <taxon>Anguillidae</taxon>
        <taxon>Anguilla</taxon>
    </lineage>
</organism>